<organism evidence="2 3">
    <name type="scientific">Podospora didyma</name>
    <dbReference type="NCBI Taxonomy" id="330526"/>
    <lineage>
        <taxon>Eukaryota</taxon>
        <taxon>Fungi</taxon>
        <taxon>Dikarya</taxon>
        <taxon>Ascomycota</taxon>
        <taxon>Pezizomycotina</taxon>
        <taxon>Sordariomycetes</taxon>
        <taxon>Sordariomycetidae</taxon>
        <taxon>Sordariales</taxon>
        <taxon>Podosporaceae</taxon>
        <taxon>Podospora</taxon>
    </lineage>
</organism>
<reference evidence="2" key="1">
    <citation type="journal article" date="2023" name="Mol. Phylogenet. Evol.">
        <title>Genome-scale phylogeny and comparative genomics of the fungal order Sordariales.</title>
        <authorList>
            <person name="Hensen N."/>
            <person name="Bonometti L."/>
            <person name="Westerberg I."/>
            <person name="Brannstrom I.O."/>
            <person name="Guillou S."/>
            <person name="Cros-Aarteil S."/>
            <person name="Calhoun S."/>
            <person name="Haridas S."/>
            <person name="Kuo A."/>
            <person name="Mondo S."/>
            <person name="Pangilinan J."/>
            <person name="Riley R."/>
            <person name="LaButti K."/>
            <person name="Andreopoulos B."/>
            <person name="Lipzen A."/>
            <person name="Chen C."/>
            <person name="Yan M."/>
            <person name="Daum C."/>
            <person name="Ng V."/>
            <person name="Clum A."/>
            <person name="Steindorff A."/>
            <person name="Ohm R.A."/>
            <person name="Martin F."/>
            <person name="Silar P."/>
            <person name="Natvig D.O."/>
            <person name="Lalanne C."/>
            <person name="Gautier V."/>
            <person name="Ament-Velasquez S.L."/>
            <person name="Kruys A."/>
            <person name="Hutchinson M.I."/>
            <person name="Powell A.J."/>
            <person name="Barry K."/>
            <person name="Miller A.N."/>
            <person name="Grigoriev I.V."/>
            <person name="Debuchy R."/>
            <person name="Gladieux P."/>
            <person name="Hiltunen Thoren M."/>
            <person name="Johannesson H."/>
        </authorList>
    </citation>
    <scope>NUCLEOTIDE SEQUENCE</scope>
    <source>
        <strain evidence="2">CBS 232.78</strain>
    </source>
</reference>
<reference evidence="2" key="2">
    <citation type="submission" date="2023-06" db="EMBL/GenBank/DDBJ databases">
        <authorList>
            <consortium name="Lawrence Berkeley National Laboratory"/>
            <person name="Haridas S."/>
            <person name="Hensen N."/>
            <person name="Bonometti L."/>
            <person name="Westerberg I."/>
            <person name="Brannstrom I.O."/>
            <person name="Guillou S."/>
            <person name="Cros-Aarteil S."/>
            <person name="Calhoun S."/>
            <person name="Kuo A."/>
            <person name="Mondo S."/>
            <person name="Pangilinan J."/>
            <person name="Riley R."/>
            <person name="LaButti K."/>
            <person name="Andreopoulos B."/>
            <person name="Lipzen A."/>
            <person name="Chen C."/>
            <person name="Yanf M."/>
            <person name="Daum C."/>
            <person name="Ng V."/>
            <person name="Clum A."/>
            <person name="Steindorff A."/>
            <person name="Ohm R."/>
            <person name="Martin F."/>
            <person name="Silar P."/>
            <person name="Natvig D."/>
            <person name="Lalanne C."/>
            <person name="Gautier V."/>
            <person name="Ament-velasquez S.L."/>
            <person name="Kruys A."/>
            <person name="Hutchinson M.I."/>
            <person name="Powell A.J."/>
            <person name="Barry K."/>
            <person name="Miller A.N."/>
            <person name="Grigoriev I.V."/>
            <person name="Debuchy R."/>
            <person name="Gladieux P."/>
            <person name="Thoren M.H."/>
            <person name="Johannesson H."/>
        </authorList>
    </citation>
    <scope>NUCLEOTIDE SEQUENCE</scope>
    <source>
        <strain evidence="2">CBS 232.78</strain>
    </source>
</reference>
<proteinExistence type="predicted"/>
<comment type="caution">
    <text evidence="2">The sequence shown here is derived from an EMBL/GenBank/DDBJ whole genome shotgun (WGS) entry which is preliminary data.</text>
</comment>
<protein>
    <submittedName>
        <fullName evidence="2">Uncharacterized protein</fullName>
    </submittedName>
</protein>
<evidence type="ECO:0000313" key="3">
    <source>
        <dbReference type="Proteomes" id="UP001285441"/>
    </source>
</evidence>
<evidence type="ECO:0000256" key="1">
    <source>
        <dbReference type="SAM" id="MobiDB-lite"/>
    </source>
</evidence>
<dbReference type="CDD" id="cd20273">
    <property type="entry name" value="Complex1_LYR_unchar"/>
    <property type="match status" value="1"/>
</dbReference>
<dbReference type="EMBL" id="JAULSW010000001">
    <property type="protein sequence ID" value="KAK3394994.1"/>
    <property type="molecule type" value="Genomic_DNA"/>
</dbReference>
<gene>
    <name evidence="2" type="ORF">B0H63DRAFT_385057</name>
</gene>
<dbReference type="AlphaFoldDB" id="A0AAE0P800"/>
<name>A0AAE0P800_9PEZI</name>
<keyword evidence="3" id="KW-1185">Reference proteome</keyword>
<sequence>MPLLFQPKHDGRHRRACYALYRALLRHGPRVPLPNDIATGLGPEVGNPIKSLIRHGFYRNRNDISPRLVISALRNGYKFLDLLQRAADPVAHRNEHASVLSFLRENQERLLPHLNVPKPRGSAPNPGTIPLLTTIPPKYRIPIATYTPTRRPLPLSEIKGSERKVPRLEETYGFTFLRLTKPQPADLSRVLRQRVLRRRAGIDRVLELREVLIHEAIEEDRWDFLVENLQTQHARSGSAPPSSIRNDDPLDFDLHIPNDLKYSKPFKGEDTYYFPLRQALIDIQRWTTEELKGQFERGQTLWNLVKQERTLADAEARERSLQQKKVREGLVTKEEATKAVEALSAKLVAQMRLDQKTRMSDGGWQQSTSQKNTSQQKSEFTGQRRNKADVMAQTRRGAGGAGKQ</sequence>
<dbReference type="Proteomes" id="UP001285441">
    <property type="component" value="Unassembled WGS sequence"/>
</dbReference>
<accession>A0AAE0P800</accession>
<feature type="region of interest" description="Disordered" evidence="1">
    <location>
        <begin position="358"/>
        <end position="404"/>
    </location>
</feature>
<dbReference type="InterPro" id="IPR046896">
    <property type="entry name" value="Cup1-like_N"/>
</dbReference>
<feature type="compositionally biased region" description="Low complexity" evidence="1">
    <location>
        <begin position="365"/>
        <end position="378"/>
    </location>
</feature>
<evidence type="ECO:0000313" key="2">
    <source>
        <dbReference type="EMBL" id="KAK3394994.1"/>
    </source>
</evidence>